<feature type="transmembrane region" description="Helical" evidence="1">
    <location>
        <begin position="330"/>
        <end position="353"/>
    </location>
</feature>
<evidence type="ECO:0000313" key="2">
    <source>
        <dbReference type="EMBL" id="EAY08532.1"/>
    </source>
</evidence>
<keyword evidence="1" id="KW-0812">Transmembrane</keyword>
<evidence type="ECO:0000313" key="3">
    <source>
        <dbReference type="Proteomes" id="UP000001542"/>
    </source>
</evidence>
<dbReference type="STRING" id="5722.A2EFN7"/>
<reference evidence="2" key="1">
    <citation type="submission" date="2006-10" db="EMBL/GenBank/DDBJ databases">
        <authorList>
            <person name="Amadeo P."/>
            <person name="Zhao Q."/>
            <person name="Wortman J."/>
            <person name="Fraser-Liggett C."/>
            <person name="Carlton J."/>
        </authorList>
    </citation>
    <scope>NUCLEOTIDE SEQUENCE</scope>
    <source>
        <strain evidence="2">G3</strain>
    </source>
</reference>
<dbReference type="Proteomes" id="UP000001542">
    <property type="component" value="Unassembled WGS sequence"/>
</dbReference>
<gene>
    <name evidence="2" type="ORF">TVAG_487590</name>
</gene>
<organism evidence="2 3">
    <name type="scientific">Trichomonas vaginalis (strain ATCC PRA-98 / G3)</name>
    <dbReference type="NCBI Taxonomy" id="412133"/>
    <lineage>
        <taxon>Eukaryota</taxon>
        <taxon>Metamonada</taxon>
        <taxon>Parabasalia</taxon>
        <taxon>Trichomonadida</taxon>
        <taxon>Trichomonadidae</taxon>
        <taxon>Trichomonas</taxon>
    </lineage>
</organism>
<keyword evidence="1" id="KW-1133">Transmembrane helix</keyword>
<keyword evidence="1" id="KW-0472">Membrane</keyword>
<keyword evidence="3" id="KW-1185">Reference proteome</keyword>
<reference evidence="2" key="2">
    <citation type="journal article" date="2007" name="Science">
        <title>Draft genome sequence of the sexually transmitted pathogen Trichomonas vaginalis.</title>
        <authorList>
            <person name="Carlton J.M."/>
            <person name="Hirt R.P."/>
            <person name="Silva J.C."/>
            <person name="Delcher A.L."/>
            <person name="Schatz M."/>
            <person name="Zhao Q."/>
            <person name="Wortman J.R."/>
            <person name="Bidwell S.L."/>
            <person name="Alsmark U.C.M."/>
            <person name="Besteiro S."/>
            <person name="Sicheritz-Ponten T."/>
            <person name="Noel C.J."/>
            <person name="Dacks J.B."/>
            <person name="Foster P.G."/>
            <person name="Simillion C."/>
            <person name="Van de Peer Y."/>
            <person name="Miranda-Saavedra D."/>
            <person name="Barton G.J."/>
            <person name="Westrop G.D."/>
            <person name="Mueller S."/>
            <person name="Dessi D."/>
            <person name="Fiori P.L."/>
            <person name="Ren Q."/>
            <person name="Paulsen I."/>
            <person name="Zhang H."/>
            <person name="Bastida-Corcuera F.D."/>
            <person name="Simoes-Barbosa A."/>
            <person name="Brown M.T."/>
            <person name="Hayes R.D."/>
            <person name="Mukherjee M."/>
            <person name="Okumura C.Y."/>
            <person name="Schneider R."/>
            <person name="Smith A.J."/>
            <person name="Vanacova S."/>
            <person name="Villalvazo M."/>
            <person name="Haas B.J."/>
            <person name="Pertea M."/>
            <person name="Feldblyum T.V."/>
            <person name="Utterback T.R."/>
            <person name="Shu C.L."/>
            <person name="Osoegawa K."/>
            <person name="de Jong P.J."/>
            <person name="Hrdy I."/>
            <person name="Horvathova L."/>
            <person name="Zubacova Z."/>
            <person name="Dolezal P."/>
            <person name="Malik S.B."/>
            <person name="Logsdon J.M. Jr."/>
            <person name="Henze K."/>
            <person name="Gupta A."/>
            <person name="Wang C.C."/>
            <person name="Dunne R.L."/>
            <person name="Upcroft J.A."/>
            <person name="Upcroft P."/>
            <person name="White O."/>
            <person name="Salzberg S.L."/>
            <person name="Tang P."/>
            <person name="Chiu C.-H."/>
            <person name="Lee Y.-S."/>
            <person name="Embley T.M."/>
            <person name="Coombs G.H."/>
            <person name="Mottram J.C."/>
            <person name="Tachezy J."/>
            <person name="Fraser-Liggett C.M."/>
            <person name="Johnson P.J."/>
        </authorList>
    </citation>
    <scope>NUCLEOTIDE SEQUENCE [LARGE SCALE GENOMIC DNA]</scope>
    <source>
        <strain evidence="2">G3</strain>
    </source>
</reference>
<sequence>MTTTTFNTNNTWIKTVDFTNCIGSAIKTDKKLQLWSCTFIYCSTDENGGGVRSTGTFLRSNSCLYQSCTAQYMGGAIYLIGGQLDTFRTDYIECTANVGPAIYHSDLGENGQKNLEPNYFVSSLFYKCTGIDDYVFYSRIYSTLVREGLMKINVEFCRFEAGNETDAFTVDSIDTGEKVNVSLIGLYRNIFYIKGGTAWRPATATFTPTASRSLFPTLSPTISATFHPTVTATFAATLSLTPGVTPQYTVSPTASKPPTISATFWPTRTATFWPTITATFWPTVTATFAPTPEITPTFPATPAYTPERTAPSPSFTPYPSRTPCITWPKLGLGLLILFLIIAIIGIIANIFLCRISARSGKKMAKQIIDGRQGDEEDDGCCAKYCGLYCCC</sequence>
<protein>
    <submittedName>
        <fullName evidence="2">Uncharacterized protein</fullName>
    </submittedName>
</protein>
<dbReference type="VEuPathDB" id="TrichDB:TVAGG3_0062170"/>
<dbReference type="VEuPathDB" id="TrichDB:TVAG_487590"/>
<dbReference type="InParanoid" id="A2EFN7"/>
<evidence type="ECO:0000256" key="1">
    <source>
        <dbReference type="SAM" id="Phobius"/>
    </source>
</evidence>
<accession>A2EFN7</accession>
<name>A2EFN7_TRIV3</name>
<proteinExistence type="predicted"/>
<dbReference type="KEGG" id="tva:4766436"/>
<dbReference type="AlphaFoldDB" id="A2EFN7"/>
<dbReference type="EMBL" id="DS113376">
    <property type="protein sequence ID" value="EAY08532.1"/>
    <property type="molecule type" value="Genomic_DNA"/>
</dbReference>